<sequence>MVEDSDLFLFGDDLDALLEALEANDIVDESFNEAVTEVQEDEIVCTLCSKKCKSLSGLKRHMTCKHKDELEDKETECIEGKQCKFTADLLAKTVDEVKQRIVNNKVFSKTIREELMTYSFTNLAEESTELVEFLKIYQQLMKKKNQEQFYVKFYSTVPLNSCTYFTGLSRNSATLLSTKLADVVLAYSKEKAVITVRNFKFELTEKEKAGLLYIGGYVLHKLHNKNIKSNLSDSKATQQEVALLKAGKEANHAMEDYEKLTTTLNRGGLWSITKPAQTIFTTEKYFRYLTTDYPLKRIDINEIREKSACDSEVLTAFNCMKAVTELKLDDKIAKDVLQNVIQRYKLQTKLVKEKALRKQISRTSNSSELRND</sequence>
<reference evidence="2" key="1">
    <citation type="journal article" date="2023" name="G3 (Bethesda)">
        <title>Whole genome assembly and annotation of the endangered Caribbean coral Acropora cervicornis.</title>
        <authorList>
            <person name="Selwyn J.D."/>
            <person name="Vollmer S.V."/>
        </authorList>
    </citation>
    <scope>NUCLEOTIDE SEQUENCE</scope>
    <source>
        <strain evidence="2">K2</strain>
    </source>
</reference>
<dbReference type="Proteomes" id="UP001249851">
    <property type="component" value="Unassembled WGS sequence"/>
</dbReference>
<dbReference type="PROSITE" id="PS00028">
    <property type="entry name" value="ZINC_FINGER_C2H2_1"/>
    <property type="match status" value="1"/>
</dbReference>
<organism evidence="2 3">
    <name type="scientific">Acropora cervicornis</name>
    <name type="common">Staghorn coral</name>
    <dbReference type="NCBI Taxonomy" id="6130"/>
    <lineage>
        <taxon>Eukaryota</taxon>
        <taxon>Metazoa</taxon>
        <taxon>Cnidaria</taxon>
        <taxon>Anthozoa</taxon>
        <taxon>Hexacorallia</taxon>
        <taxon>Scleractinia</taxon>
        <taxon>Astrocoeniina</taxon>
        <taxon>Acroporidae</taxon>
        <taxon>Acropora</taxon>
    </lineage>
</organism>
<protein>
    <recommendedName>
        <fullName evidence="1">C2H2-type domain-containing protein</fullName>
    </recommendedName>
</protein>
<name>A0AAD9Q921_ACRCE</name>
<feature type="domain" description="C2H2-type" evidence="1">
    <location>
        <begin position="45"/>
        <end position="66"/>
    </location>
</feature>
<dbReference type="AlphaFoldDB" id="A0AAD9Q921"/>
<proteinExistence type="predicted"/>
<gene>
    <name evidence="2" type="ORF">P5673_020812</name>
</gene>
<reference evidence="2" key="2">
    <citation type="journal article" date="2023" name="Science">
        <title>Genomic signatures of disease resistance in endangered staghorn corals.</title>
        <authorList>
            <person name="Vollmer S.V."/>
            <person name="Selwyn J.D."/>
            <person name="Despard B.A."/>
            <person name="Roesel C.L."/>
        </authorList>
    </citation>
    <scope>NUCLEOTIDE SEQUENCE</scope>
    <source>
        <strain evidence="2">K2</strain>
    </source>
</reference>
<keyword evidence="3" id="KW-1185">Reference proteome</keyword>
<evidence type="ECO:0000313" key="2">
    <source>
        <dbReference type="EMBL" id="KAK2556973.1"/>
    </source>
</evidence>
<accession>A0AAD9Q921</accession>
<dbReference type="EMBL" id="JARQWQ010000052">
    <property type="protein sequence ID" value="KAK2556973.1"/>
    <property type="molecule type" value="Genomic_DNA"/>
</dbReference>
<dbReference type="InterPro" id="IPR013087">
    <property type="entry name" value="Znf_C2H2_type"/>
</dbReference>
<comment type="caution">
    <text evidence="2">The sequence shown here is derived from an EMBL/GenBank/DDBJ whole genome shotgun (WGS) entry which is preliminary data.</text>
</comment>
<evidence type="ECO:0000259" key="1">
    <source>
        <dbReference type="PROSITE" id="PS00028"/>
    </source>
</evidence>
<evidence type="ECO:0000313" key="3">
    <source>
        <dbReference type="Proteomes" id="UP001249851"/>
    </source>
</evidence>